<reference evidence="2 3" key="1">
    <citation type="journal article" date="2020" name="Microorganisms">
        <title>Reliable Identification of Environmental Pseudomonas Isolates Using the rpoD Gene.</title>
        <authorList>
            <consortium name="The Broad Institute Genome Sequencing Platform"/>
            <person name="Girard L."/>
            <person name="Lood C."/>
            <person name="Rokni-Zadeh H."/>
            <person name="van Noort V."/>
            <person name="Lavigne R."/>
            <person name="De Mot R."/>
        </authorList>
    </citation>
    <scope>NUCLEOTIDE SEQUENCE [LARGE SCALE GENOMIC DNA]</scope>
    <source>
        <strain evidence="2 3">RW9S1A</strain>
    </source>
</reference>
<organism evidence="2 3">
    <name type="scientific">Pseudomonas xantholysinigenes</name>
    <dbReference type="NCBI Taxonomy" id="2745490"/>
    <lineage>
        <taxon>Bacteria</taxon>
        <taxon>Pseudomonadati</taxon>
        <taxon>Pseudomonadota</taxon>
        <taxon>Gammaproteobacteria</taxon>
        <taxon>Pseudomonadales</taxon>
        <taxon>Pseudomonadaceae</taxon>
        <taxon>Pseudomonas</taxon>
    </lineage>
</organism>
<dbReference type="AlphaFoldDB" id="A0A9E6PZ69"/>
<proteinExistence type="predicted"/>
<evidence type="ECO:0000256" key="1">
    <source>
        <dbReference type="SAM" id="Phobius"/>
    </source>
</evidence>
<keyword evidence="1" id="KW-0472">Membrane</keyword>
<feature type="transmembrane region" description="Helical" evidence="1">
    <location>
        <begin position="105"/>
        <end position="124"/>
    </location>
</feature>
<accession>A0A9E6PZ69</accession>
<dbReference type="Proteomes" id="UP000633418">
    <property type="component" value="Chromosome"/>
</dbReference>
<dbReference type="EMBL" id="CP077095">
    <property type="protein sequence ID" value="QXI39799.1"/>
    <property type="molecule type" value="Genomic_DNA"/>
</dbReference>
<keyword evidence="1" id="KW-1133">Transmembrane helix</keyword>
<feature type="transmembrane region" description="Helical" evidence="1">
    <location>
        <begin position="76"/>
        <end position="98"/>
    </location>
</feature>
<gene>
    <name evidence="2" type="ORF">HU772_006850</name>
</gene>
<dbReference type="KEGG" id="pxn:HU772_006850"/>
<dbReference type="RefSeq" id="WP_186655944.1">
    <property type="nucleotide sequence ID" value="NZ_CP077095.1"/>
</dbReference>
<keyword evidence="1" id="KW-0812">Transmembrane</keyword>
<keyword evidence="3" id="KW-1185">Reference proteome</keyword>
<reference evidence="2 3" key="2">
    <citation type="journal article" date="2021" name="Microorganisms">
        <title>The Ever-Expanding Pseudomonas Genus: Description of 43 New Species and Partition of the Pseudomonas putida Group.</title>
        <authorList>
            <person name="Girard L."/>
            <person name="Lood C."/>
            <person name="Hofte M."/>
            <person name="Vandamme P."/>
            <person name="Rokni-Zadeh H."/>
            <person name="van Noort V."/>
            <person name="Lavigne R."/>
            <person name="De Mot R."/>
        </authorList>
    </citation>
    <scope>NUCLEOTIDE SEQUENCE [LARGE SCALE GENOMIC DNA]</scope>
    <source>
        <strain evidence="2 3">RW9S1A</strain>
    </source>
</reference>
<feature type="transmembrane region" description="Helical" evidence="1">
    <location>
        <begin position="284"/>
        <end position="303"/>
    </location>
</feature>
<feature type="transmembrane region" description="Helical" evidence="1">
    <location>
        <begin position="144"/>
        <end position="164"/>
    </location>
</feature>
<protein>
    <submittedName>
        <fullName evidence="2">Uncharacterized protein</fullName>
    </submittedName>
</protein>
<evidence type="ECO:0000313" key="3">
    <source>
        <dbReference type="Proteomes" id="UP000633418"/>
    </source>
</evidence>
<evidence type="ECO:0000313" key="2">
    <source>
        <dbReference type="EMBL" id="QXI39799.1"/>
    </source>
</evidence>
<feature type="transmembrane region" description="Helical" evidence="1">
    <location>
        <begin position="216"/>
        <end position="239"/>
    </location>
</feature>
<name>A0A9E6PZ69_9PSED</name>
<feature type="transmembrane region" description="Helical" evidence="1">
    <location>
        <begin position="251"/>
        <end position="278"/>
    </location>
</feature>
<sequence>MKISVDKLVAFCWALPLACVGLMLLPYAVAGDQQFYRGFYENLPGLSLAQGYAFYKNQLGTSEPGYFLLMYLLSPWLLKDVVIGFINFVLYYHVFLWLRRQRVSLLLYPLLACNFYLMVLSFSAERVKLALVFFLVGYSLRGVLRYLALGLSLVTQVQMLLLLLGARVEGVLAVCRQLARGRVGSGFVSLLLTLLGGLILLLLLREHIASKFSHYAGVWGGATALIKPLIFTAMTLFYARGRVVEAFLVSLPMVVAAYFIGSERVVIFSYFVFMFYAAPYRRGLNLGVIAASVFFAYGGIGFLRRMVEFGDGFAGIY</sequence>
<feature type="transmembrane region" description="Helical" evidence="1">
    <location>
        <begin position="185"/>
        <end position="204"/>
    </location>
</feature>